<dbReference type="OrthoDB" id="9811239at2"/>
<evidence type="ECO:0000259" key="2">
    <source>
        <dbReference type="Pfam" id="PF00534"/>
    </source>
</evidence>
<feature type="domain" description="Glycosyl transferase family 1" evidence="2">
    <location>
        <begin position="166"/>
        <end position="299"/>
    </location>
</feature>
<evidence type="ECO:0000256" key="1">
    <source>
        <dbReference type="ARBA" id="ARBA00022679"/>
    </source>
</evidence>
<dbReference type="AlphaFoldDB" id="A0A140L0I0"/>
<gene>
    <name evidence="3" type="ORF">AN619_26650</name>
</gene>
<dbReference type="CDD" id="cd03801">
    <property type="entry name" value="GT4_PimA-like"/>
    <property type="match status" value="1"/>
</dbReference>
<comment type="caution">
    <text evidence="3">The sequence shown here is derived from an EMBL/GenBank/DDBJ whole genome shotgun (WGS) entry which is preliminary data.</text>
</comment>
<dbReference type="Gene3D" id="3.40.50.2000">
    <property type="entry name" value="Glycogen Phosphorylase B"/>
    <property type="match status" value="2"/>
</dbReference>
<dbReference type="PANTHER" id="PTHR46401:SF2">
    <property type="entry name" value="GLYCOSYLTRANSFERASE WBBK-RELATED"/>
    <property type="match status" value="1"/>
</dbReference>
<dbReference type="STRING" id="520762.AN619_26650"/>
<protein>
    <recommendedName>
        <fullName evidence="2">Glycosyl transferase family 1 domain-containing protein</fullName>
    </recommendedName>
</protein>
<evidence type="ECO:0000313" key="4">
    <source>
        <dbReference type="Proteomes" id="UP000070456"/>
    </source>
</evidence>
<dbReference type="GO" id="GO:0009103">
    <property type="term" value="P:lipopolysaccharide biosynthetic process"/>
    <property type="evidence" value="ECO:0007669"/>
    <property type="project" value="TreeGrafter"/>
</dbReference>
<accession>A0A140L0I0</accession>
<dbReference type="Pfam" id="PF00534">
    <property type="entry name" value="Glycos_transf_1"/>
    <property type="match status" value="1"/>
</dbReference>
<proteinExistence type="predicted"/>
<name>A0A140L0I0_9FIRM</name>
<dbReference type="EMBL" id="LOEE01000065">
    <property type="protein sequence ID" value="KXG74055.1"/>
    <property type="molecule type" value="Genomic_DNA"/>
</dbReference>
<dbReference type="InterPro" id="IPR001296">
    <property type="entry name" value="Glyco_trans_1"/>
</dbReference>
<dbReference type="Proteomes" id="UP000070456">
    <property type="component" value="Unassembled WGS sequence"/>
</dbReference>
<dbReference type="GO" id="GO:0016757">
    <property type="term" value="F:glycosyltransferase activity"/>
    <property type="evidence" value="ECO:0007669"/>
    <property type="project" value="InterPro"/>
</dbReference>
<sequence length="330" mass="38416">MKILFQIRKDYLKNIAGDSIVFLNIRKELMDLGLKVDVCTEHNIYAKNYDLVHIFNTIRVKESYEFMKNAKKYNKKVVLTPIYWDLRNFYKATNQWEKLRAWEKSEQKRKYLFENCDVFLPHCYGEAELIYRNYGIASKFAIVPYGVDPSFAKGNRHFLQSRYGVDEYILCVGRIHHQKNQLNLIKAMSKENIPVVLVGSVNDKEYYYNCLQAAKNNVLFLDNIKREELKSIYKSARVHVLPSWIEYPGLASLEAGIADCNVVSTEMGSTKEVLKGFVRYCNPGAIASIYSATMEAFESPKNNQLKEYILDHYLWKETAKKIQALYAALL</sequence>
<dbReference type="PANTHER" id="PTHR46401">
    <property type="entry name" value="GLYCOSYLTRANSFERASE WBBK-RELATED"/>
    <property type="match status" value="1"/>
</dbReference>
<keyword evidence="4" id="KW-1185">Reference proteome</keyword>
<evidence type="ECO:0000313" key="3">
    <source>
        <dbReference type="EMBL" id="KXG74055.1"/>
    </source>
</evidence>
<keyword evidence="1" id="KW-0808">Transferase</keyword>
<organism evidence="3 4">
    <name type="scientific">Thermotalea metallivorans</name>
    <dbReference type="NCBI Taxonomy" id="520762"/>
    <lineage>
        <taxon>Bacteria</taxon>
        <taxon>Bacillati</taxon>
        <taxon>Bacillota</taxon>
        <taxon>Clostridia</taxon>
        <taxon>Peptostreptococcales</taxon>
        <taxon>Thermotaleaceae</taxon>
        <taxon>Thermotalea</taxon>
    </lineage>
</organism>
<reference evidence="3 4" key="1">
    <citation type="submission" date="2015-12" db="EMBL/GenBank/DDBJ databases">
        <title>Draft genome sequence of the thermoanaerobe Thermotalea metallivorans, an isolate from the runoff channel of the Great Artesian Basin, Australia.</title>
        <authorList>
            <person name="Patel B.K."/>
        </authorList>
    </citation>
    <scope>NUCLEOTIDE SEQUENCE [LARGE SCALE GENOMIC DNA]</scope>
    <source>
        <strain evidence="3 4">B2-1</strain>
    </source>
</reference>
<dbReference type="SUPFAM" id="SSF53756">
    <property type="entry name" value="UDP-Glycosyltransferase/glycogen phosphorylase"/>
    <property type="match status" value="1"/>
</dbReference>
<dbReference type="RefSeq" id="WP_068557720.1">
    <property type="nucleotide sequence ID" value="NZ_LOEE01000065.1"/>
</dbReference>